<dbReference type="PROSITE" id="PS50850">
    <property type="entry name" value="MFS"/>
    <property type="match status" value="1"/>
</dbReference>
<dbReference type="Pfam" id="PF07690">
    <property type="entry name" value="MFS_1"/>
    <property type="match status" value="1"/>
</dbReference>
<dbReference type="InterPro" id="IPR011701">
    <property type="entry name" value="MFS"/>
</dbReference>
<evidence type="ECO:0000259" key="6">
    <source>
        <dbReference type="PROSITE" id="PS50850"/>
    </source>
</evidence>
<feature type="transmembrane region" description="Helical" evidence="5">
    <location>
        <begin position="214"/>
        <end position="233"/>
    </location>
</feature>
<dbReference type="InterPro" id="IPR020846">
    <property type="entry name" value="MFS_dom"/>
</dbReference>
<dbReference type="SUPFAM" id="SSF103473">
    <property type="entry name" value="MFS general substrate transporter"/>
    <property type="match status" value="1"/>
</dbReference>
<dbReference type="InterPro" id="IPR050382">
    <property type="entry name" value="MFS_Na/Anion_cotransporter"/>
</dbReference>
<evidence type="ECO:0000313" key="8">
    <source>
        <dbReference type="Proteomes" id="UP001608902"/>
    </source>
</evidence>
<dbReference type="Proteomes" id="UP001608902">
    <property type="component" value="Unassembled WGS sequence"/>
</dbReference>
<comment type="caution">
    <text evidence="7">The sequence shown here is derived from an EMBL/GenBank/DDBJ whole genome shotgun (WGS) entry which is preliminary data.</text>
</comment>
<name>A0ABD6EUS8_9BILA</name>
<dbReference type="PANTHER" id="PTHR11662">
    <property type="entry name" value="SOLUTE CARRIER FAMILY 17"/>
    <property type="match status" value="1"/>
</dbReference>
<evidence type="ECO:0000256" key="4">
    <source>
        <dbReference type="ARBA" id="ARBA00023136"/>
    </source>
</evidence>
<dbReference type="AlphaFoldDB" id="A0ABD6EUS8"/>
<keyword evidence="8" id="KW-1185">Reference proteome</keyword>
<dbReference type="GO" id="GO:0016020">
    <property type="term" value="C:membrane"/>
    <property type="evidence" value="ECO:0007669"/>
    <property type="project" value="UniProtKB-SubCell"/>
</dbReference>
<accession>A0ABD6EUS8</accession>
<keyword evidence="3 5" id="KW-1133">Transmembrane helix</keyword>
<dbReference type="FunFam" id="1.20.1250.20:FF:000423">
    <property type="entry name" value="Putative inorganic phosphate cotransporter-like Protein"/>
    <property type="match status" value="1"/>
</dbReference>
<evidence type="ECO:0000256" key="5">
    <source>
        <dbReference type="SAM" id="Phobius"/>
    </source>
</evidence>
<evidence type="ECO:0000256" key="1">
    <source>
        <dbReference type="ARBA" id="ARBA00004141"/>
    </source>
</evidence>
<dbReference type="PANTHER" id="PTHR11662:SF405">
    <property type="entry name" value="PROTEIN CBG12249"/>
    <property type="match status" value="1"/>
</dbReference>
<reference evidence="7 8" key="1">
    <citation type="submission" date="2024-08" db="EMBL/GenBank/DDBJ databases">
        <title>Gnathostoma spinigerum genome.</title>
        <authorList>
            <person name="Gonzalez-Bertolin B."/>
            <person name="Monzon S."/>
            <person name="Zaballos A."/>
            <person name="Jimenez P."/>
            <person name="Dekumyoy P."/>
            <person name="Varona S."/>
            <person name="Cuesta I."/>
            <person name="Sumanam S."/>
            <person name="Adisakwattana P."/>
            <person name="Gasser R.B."/>
            <person name="Hernandez-Gonzalez A."/>
            <person name="Young N.D."/>
            <person name="Perteguer M.J."/>
        </authorList>
    </citation>
    <scope>NUCLEOTIDE SEQUENCE [LARGE SCALE GENOMIC DNA]</scope>
    <source>
        <strain evidence="7">AL3</strain>
        <tissue evidence="7">Liver</tissue>
    </source>
</reference>
<comment type="subcellular location">
    <subcellularLocation>
        <location evidence="1">Membrane</location>
        <topology evidence="1">Multi-pass membrane protein</topology>
    </subcellularLocation>
</comment>
<evidence type="ECO:0000256" key="2">
    <source>
        <dbReference type="ARBA" id="ARBA00022692"/>
    </source>
</evidence>
<dbReference type="Gene3D" id="1.20.1250.20">
    <property type="entry name" value="MFS general substrate transporter like domains"/>
    <property type="match status" value="2"/>
</dbReference>
<feature type="transmembrane region" description="Helical" evidence="5">
    <location>
        <begin position="16"/>
        <end position="34"/>
    </location>
</feature>
<organism evidence="7 8">
    <name type="scientific">Gnathostoma spinigerum</name>
    <dbReference type="NCBI Taxonomy" id="75299"/>
    <lineage>
        <taxon>Eukaryota</taxon>
        <taxon>Metazoa</taxon>
        <taxon>Ecdysozoa</taxon>
        <taxon>Nematoda</taxon>
        <taxon>Chromadorea</taxon>
        <taxon>Rhabditida</taxon>
        <taxon>Spirurina</taxon>
        <taxon>Gnathostomatomorpha</taxon>
        <taxon>Gnathostomatoidea</taxon>
        <taxon>Gnathostomatidae</taxon>
        <taxon>Gnathostoma</taxon>
    </lineage>
</organism>
<dbReference type="InterPro" id="IPR036259">
    <property type="entry name" value="MFS_trans_sf"/>
</dbReference>
<gene>
    <name evidence="7" type="ORF">AB6A40_007512</name>
</gene>
<keyword evidence="4 5" id="KW-0472">Membrane</keyword>
<evidence type="ECO:0000313" key="7">
    <source>
        <dbReference type="EMBL" id="MFH4980803.1"/>
    </source>
</evidence>
<feature type="transmembrane region" description="Helical" evidence="5">
    <location>
        <begin position="281"/>
        <end position="302"/>
    </location>
</feature>
<feature type="domain" description="Major facilitator superfamily (MFS) profile" evidence="6">
    <location>
        <begin position="43"/>
        <end position="372"/>
    </location>
</feature>
<feature type="transmembrane region" description="Helical" evidence="5">
    <location>
        <begin position="146"/>
        <end position="169"/>
    </location>
</feature>
<dbReference type="EMBL" id="JBGFUD010006110">
    <property type="protein sequence ID" value="MFH4980803.1"/>
    <property type="molecule type" value="Genomic_DNA"/>
</dbReference>
<feature type="transmembrane region" description="Helical" evidence="5">
    <location>
        <begin position="94"/>
        <end position="113"/>
    </location>
</feature>
<feature type="transmembrane region" description="Helical" evidence="5">
    <location>
        <begin position="120"/>
        <end position="140"/>
    </location>
</feature>
<sequence length="372" mass="42157">MRSTTPVSRLWNLRSLRLYIGILLMLGFFCSMSMKANLGMAIVCMVNATAYVGTPTNTSVEHPHCVPQASTNHSKVFPGYNGHLMWSPQMRSNLFSASFYANIPVMLPAGYIVDRYGPKYFLAFSILSCVIVNLLTPVIAEASYIGYFWARFFLGIGEGFMMPSLSSVVSRWFPPYERSTIAAMYTSGNQISGALGAVIASSLCRVEWLGGWPLIFYFFGTLGIIYTIVWLVVSSDSPEGNRWISTKEKLFLREKMTEVTNNRMEKGWRIPWLKMILSPSMWANIICYSTFCFSNSLMLMYLPTYFKNVLMLDVQSNGLYTALPWLTQLIGKNTFGIISDFIKQKGWAKPTLLCKISQSFRKTLFILLSRKK</sequence>
<protein>
    <recommendedName>
        <fullName evidence="6">Major facilitator superfamily (MFS) profile domain-containing protein</fullName>
    </recommendedName>
</protein>
<evidence type="ECO:0000256" key="3">
    <source>
        <dbReference type="ARBA" id="ARBA00022989"/>
    </source>
</evidence>
<proteinExistence type="predicted"/>
<keyword evidence="2 5" id="KW-0812">Transmembrane</keyword>